<accession>A0ABM3V4V6</accession>
<dbReference type="PANTHER" id="PTHR31511:SF12">
    <property type="entry name" value="RHO TERMINATION FACTOR N-TERMINAL DOMAIN-CONTAINING PROTEIN"/>
    <property type="match status" value="1"/>
</dbReference>
<name>A0ABM3V4V6_MUSDO</name>
<sequence length="251" mass="28904">MAIKNIKDFEANNEDISINVFGYDGNQIVGPYYLTPKRRNHHINLMLLHEGDKFHYILIMDMSRLLRSQLTAHKGRSIICDGCIQSFTTEAVYEKYEKECVGVVTDMPKEGENIIRFKNYHKKKRVLFVVYADAECILVDWNPENLNTNTVTMSYYWLTCSKTSEVYFTVPSLSWDAMFLCTGVELELFTDINMYSFCKTGIRGGLTQCSNANSKHTADYDPSKSEVNIYYLDVNNLYGKAMTQCLPQKGF</sequence>
<keyword evidence="1" id="KW-1185">Reference proteome</keyword>
<organism evidence="1 2">
    <name type="scientific">Musca domestica</name>
    <name type="common">House fly</name>
    <dbReference type="NCBI Taxonomy" id="7370"/>
    <lineage>
        <taxon>Eukaryota</taxon>
        <taxon>Metazoa</taxon>
        <taxon>Ecdysozoa</taxon>
        <taxon>Arthropoda</taxon>
        <taxon>Hexapoda</taxon>
        <taxon>Insecta</taxon>
        <taxon>Pterygota</taxon>
        <taxon>Neoptera</taxon>
        <taxon>Endopterygota</taxon>
        <taxon>Diptera</taxon>
        <taxon>Brachycera</taxon>
        <taxon>Muscomorpha</taxon>
        <taxon>Muscoidea</taxon>
        <taxon>Muscidae</taxon>
        <taxon>Musca</taxon>
    </lineage>
</organism>
<protein>
    <submittedName>
        <fullName evidence="2">Uncharacterized protein LOC131803472</fullName>
    </submittedName>
</protein>
<reference evidence="2" key="1">
    <citation type="submission" date="2025-08" db="UniProtKB">
        <authorList>
            <consortium name="RefSeq"/>
        </authorList>
    </citation>
    <scope>IDENTIFICATION</scope>
    <source>
        <strain evidence="2">Aabys</strain>
        <tissue evidence="2">Whole body</tissue>
    </source>
</reference>
<evidence type="ECO:0000313" key="2">
    <source>
        <dbReference type="RefSeq" id="XP_058980815.1"/>
    </source>
</evidence>
<gene>
    <name evidence="2" type="primary">LOC131803472</name>
</gene>
<dbReference type="Proteomes" id="UP001652621">
    <property type="component" value="Unplaced"/>
</dbReference>
<dbReference type="InterPro" id="IPR043502">
    <property type="entry name" value="DNA/RNA_pol_sf"/>
</dbReference>
<evidence type="ECO:0000313" key="1">
    <source>
        <dbReference type="Proteomes" id="UP001652621"/>
    </source>
</evidence>
<dbReference type="RefSeq" id="XP_058980815.1">
    <property type="nucleotide sequence ID" value="XM_059124832.1"/>
</dbReference>
<proteinExistence type="predicted"/>
<dbReference type="SUPFAM" id="SSF56672">
    <property type="entry name" value="DNA/RNA polymerases"/>
    <property type="match status" value="1"/>
</dbReference>
<dbReference type="PANTHER" id="PTHR31511">
    <property type="entry name" value="PROTEIN CBG23764"/>
    <property type="match status" value="1"/>
</dbReference>
<dbReference type="GeneID" id="131803472"/>